<dbReference type="InterPro" id="IPR002486">
    <property type="entry name" value="Col_cuticle_N"/>
</dbReference>
<feature type="compositionally biased region" description="Low complexity" evidence="2">
    <location>
        <begin position="291"/>
        <end position="302"/>
    </location>
</feature>
<keyword evidence="3" id="KW-1133">Transmembrane helix</keyword>
<evidence type="ECO:0000256" key="1">
    <source>
        <dbReference type="ARBA" id="ARBA00022737"/>
    </source>
</evidence>
<evidence type="ECO:0000313" key="6">
    <source>
        <dbReference type="Proteomes" id="UP000024404"/>
    </source>
</evidence>
<dbReference type="OMA" id="CLIVSDI"/>
<feature type="compositionally biased region" description="Basic and acidic residues" evidence="2">
    <location>
        <begin position="163"/>
        <end position="175"/>
    </location>
</feature>
<dbReference type="AlphaFoldDB" id="A0A8R1U1X0"/>
<keyword evidence="6" id="KW-1185">Reference proteome</keyword>
<evidence type="ECO:0000256" key="2">
    <source>
        <dbReference type="SAM" id="MobiDB-lite"/>
    </source>
</evidence>
<keyword evidence="3" id="KW-0472">Membrane</keyword>
<feature type="domain" description="Nematode cuticle collagen N-terminal" evidence="4">
    <location>
        <begin position="7"/>
        <end position="57"/>
    </location>
</feature>
<feature type="region of interest" description="Disordered" evidence="2">
    <location>
        <begin position="96"/>
        <end position="131"/>
    </location>
</feature>
<proteinExistence type="predicted"/>
<keyword evidence="1" id="KW-0677">Repeat</keyword>
<evidence type="ECO:0000256" key="3">
    <source>
        <dbReference type="SAM" id="Phobius"/>
    </source>
</evidence>
<keyword evidence="3" id="KW-0812">Transmembrane</keyword>
<evidence type="ECO:0000259" key="4">
    <source>
        <dbReference type="SMART" id="SM01088"/>
    </source>
</evidence>
<reference evidence="5" key="2">
    <citation type="submission" date="2022-06" db="UniProtKB">
        <authorList>
            <consortium name="EnsemblMetazoa"/>
        </authorList>
    </citation>
    <scope>IDENTIFICATION</scope>
</reference>
<accession>A0A8R1U1X0</accession>
<evidence type="ECO:0000313" key="5">
    <source>
        <dbReference type="EnsemblMetazoa" id="OVOC9244.1"/>
    </source>
</evidence>
<reference evidence="6" key="1">
    <citation type="submission" date="2013-10" db="EMBL/GenBank/DDBJ databases">
        <title>Genome sequencing of Onchocerca volvulus.</title>
        <authorList>
            <person name="Cotton J."/>
            <person name="Tsai J."/>
            <person name="Stanley E."/>
            <person name="Tracey A."/>
            <person name="Holroyd N."/>
            <person name="Lustigman S."/>
            <person name="Berriman M."/>
        </authorList>
    </citation>
    <scope>NUCLEOTIDE SEQUENCE</scope>
</reference>
<name>A0A8R1U1X0_ONCVO</name>
<dbReference type="PANTHER" id="PTHR24637">
    <property type="entry name" value="COLLAGEN"/>
    <property type="match status" value="1"/>
</dbReference>
<feature type="compositionally biased region" description="Pro residues" evidence="2">
    <location>
        <begin position="262"/>
        <end position="271"/>
    </location>
</feature>
<organism evidence="5 6">
    <name type="scientific">Onchocerca volvulus</name>
    <dbReference type="NCBI Taxonomy" id="6282"/>
    <lineage>
        <taxon>Eukaryota</taxon>
        <taxon>Metazoa</taxon>
        <taxon>Ecdysozoa</taxon>
        <taxon>Nematoda</taxon>
        <taxon>Chromadorea</taxon>
        <taxon>Rhabditida</taxon>
        <taxon>Spirurina</taxon>
        <taxon>Spiruromorpha</taxon>
        <taxon>Filarioidea</taxon>
        <taxon>Onchocercidae</taxon>
        <taxon>Onchocerca</taxon>
    </lineage>
</organism>
<dbReference type="Proteomes" id="UP000024404">
    <property type="component" value="Unassembled WGS sequence"/>
</dbReference>
<dbReference type="PANTHER" id="PTHR24637:SF421">
    <property type="entry name" value="CUTICLE COLLAGEN DPY-2"/>
    <property type="match status" value="1"/>
</dbReference>
<protein>
    <submittedName>
        <fullName evidence="5">Col_cuticle_N domain-containing protein</fullName>
    </submittedName>
</protein>
<dbReference type="Pfam" id="PF01484">
    <property type="entry name" value="Col_cuticle_N"/>
    <property type="match status" value="1"/>
</dbReference>
<feature type="region of interest" description="Disordered" evidence="2">
    <location>
        <begin position="143"/>
        <end position="317"/>
    </location>
</feature>
<sequence length="317" mass="32813">MSTQTMIGVATTSCAFIIVISLVAICVIFNEINSLHNNVMDEMSIFRTIADDTWERMVIMHSGPGGHRQETFSSLISRNKRQVFVPPAHCQCEAPDLCPPGPTGPPGDKGLKGLDGPPGRDGRDGAPGVSLLATYHFPGGCIECPPGQPGPPGPDGLEGDYGETGRRGPPGERGRKGSNGPSGSPGEMGDPGLDGEPGRPGPPGRDGRRGTGTPGPIGPTGPRGLPGEPGPNGERGADGEPGEPGPDGRPGNDGRKGNDGRPGPPGSPGLPGPDAHYCPCPARSAAYLARQLSESQQQPSQEFNLPPRMFQSHPYRQ</sequence>
<dbReference type="EMBL" id="CMVM020000258">
    <property type="status" value="NOT_ANNOTATED_CDS"/>
    <property type="molecule type" value="Genomic_DNA"/>
</dbReference>
<dbReference type="GO" id="GO:0042302">
    <property type="term" value="F:structural constituent of cuticle"/>
    <property type="evidence" value="ECO:0007669"/>
    <property type="project" value="InterPro"/>
</dbReference>
<feature type="compositionally biased region" description="Basic and acidic residues" evidence="2">
    <location>
        <begin position="250"/>
        <end position="259"/>
    </location>
</feature>
<dbReference type="SMART" id="SM01088">
    <property type="entry name" value="Col_cuticle_N"/>
    <property type="match status" value="1"/>
</dbReference>
<dbReference type="Gene3D" id="1.20.5.320">
    <property type="entry name" value="6-Phosphogluconate Dehydrogenase, domain 3"/>
    <property type="match status" value="1"/>
</dbReference>
<feature type="transmembrane region" description="Helical" evidence="3">
    <location>
        <begin position="6"/>
        <end position="30"/>
    </location>
</feature>
<dbReference type="EnsemblMetazoa" id="OVOC9244.1">
    <property type="protein sequence ID" value="OVOC9244.1"/>
    <property type="gene ID" value="WBGene00246053"/>
</dbReference>